<dbReference type="STRING" id="31234.E3MUR7"/>
<sequence length="442" mass="51361">MTDENNKISSENNEEGGSAPKRQRIDAENNQNAEINSNNSSDSTIQCVYKMCQEVLENQKSIVEKLRLTDEKLESMQLQRKAGTIDETTSITSNSPDIEDSAKTTSSSDSSQAMIPSEFMQTTGKYFVLKHVFKNVSKMKENENRYSEIEEHFGVEWYDIEYSFFRICNFRRMRVSRKKDHLSFFMLCLQSLDTEKWTIEVERELVLFSKRIKQVREGDKTFTNTGKKYNGSGWSLLIDWAKMEKCFLVDDQLTAEFHVKIKNTTEIYKDNLRVFDEKMEEFSDVVLVVNEQKFYVLKKFLAVHSSYFKSLFLGQFQESKRSEITLTGIDADDFQNYLELLYGDNSIDEVTVEGILLVADMYDTPLVIRKCEEFLLKESKKKLKKKLQMSIKYHLDALKKQCLDSIKSVSAIRSVMPRDGNDLDPSIMRELLEKSLALQNPK</sequence>
<feature type="domain" description="MATH" evidence="3">
    <location>
        <begin position="126"/>
        <end position="259"/>
    </location>
</feature>
<dbReference type="FunCoup" id="E3MUR7">
    <property type="interactions" value="30"/>
</dbReference>
<evidence type="ECO:0000256" key="1">
    <source>
        <dbReference type="SAM" id="MobiDB-lite"/>
    </source>
</evidence>
<dbReference type="eggNOG" id="ENOG502RXUT">
    <property type="taxonomic scope" value="Eukaryota"/>
</dbReference>
<dbReference type="CDD" id="cd00121">
    <property type="entry name" value="MATH"/>
    <property type="match status" value="1"/>
</dbReference>
<dbReference type="Gene3D" id="2.60.210.10">
    <property type="entry name" value="Apoptosis, Tumor Necrosis Factor Receptor Associated Protein 2, Chain A"/>
    <property type="match status" value="1"/>
</dbReference>
<dbReference type="SMART" id="SM00225">
    <property type="entry name" value="BTB"/>
    <property type="match status" value="1"/>
</dbReference>
<dbReference type="SMART" id="SM00061">
    <property type="entry name" value="MATH"/>
    <property type="match status" value="1"/>
</dbReference>
<dbReference type="PANTHER" id="PTHR22743">
    <property type="entry name" value="MEPRIN/TRAF-LIKE MATH FAMILY-C.ELEGANS"/>
    <property type="match status" value="1"/>
</dbReference>
<evidence type="ECO:0000259" key="2">
    <source>
        <dbReference type="PROSITE" id="PS50097"/>
    </source>
</evidence>
<dbReference type="PROSITE" id="PS50097">
    <property type="entry name" value="BTB"/>
    <property type="match status" value="1"/>
</dbReference>
<dbReference type="InParanoid" id="E3MUR7"/>
<dbReference type="OMA" id="FRICNFR"/>
<feature type="compositionally biased region" description="Low complexity" evidence="1">
    <location>
        <begin position="7"/>
        <end position="18"/>
    </location>
</feature>
<feature type="compositionally biased region" description="Polar residues" evidence="1">
    <location>
        <begin position="86"/>
        <end position="96"/>
    </location>
</feature>
<dbReference type="CDD" id="cd18186">
    <property type="entry name" value="BTB_POZ_ZBTB_KLHL-like"/>
    <property type="match status" value="1"/>
</dbReference>
<dbReference type="HOGENOM" id="CLU_051249_3_0_1"/>
<reference evidence="4" key="1">
    <citation type="submission" date="2007-07" db="EMBL/GenBank/DDBJ databases">
        <title>PCAP assembly of the Caenorhabditis remanei genome.</title>
        <authorList>
            <consortium name="The Caenorhabditis remanei Sequencing Consortium"/>
            <person name="Wilson R.K."/>
        </authorList>
    </citation>
    <scope>NUCLEOTIDE SEQUENCE [LARGE SCALE GENOMIC DNA]</scope>
    <source>
        <strain evidence="4">PB4641</strain>
    </source>
</reference>
<organism evidence="5">
    <name type="scientific">Caenorhabditis remanei</name>
    <name type="common">Caenorhabditis vulgaris</name>
    <dbReference type="NCBI Taxonomy" id="31234"/>
    <lineage>
        <taxon>Eukaryota</taxon>
        <taxon>Metazoa</taxon>
        <taxon>Ecdysozoa</taxon>
        <taxon>Nematoda</taxon>
        <taxon>Chromadorea</taxon>
        <taxon>Rhabditida</taxon>
        <taxon>Rhabditina</taxon>
        <taxon>Rhabditomorpha</taxon>
        <taxon>Rhabditoidea</taxon>
        <taxon>Rhabditidae</taxon>
        <taxon>Peloderinae</taxon>
        <taxon>Caenorhabditis</taxon>
    </lineage>
</organism>
<feature type="compositionally biased region" description="Low complexity" evidence="1">
    <location>
        <begin position="28"/>
        <end position="40"/>
    </location>
</feature>
<evidence type="ECO:0000313" key="4">
    <source>
        <dbReference type="EMBL" id="EFP09908.1"/>
    </source>
</evidence>
<proteinExistence type="predicted"/>
<dbReference type="SUPFAM" id="SSF49599">
    <property type="entry name" value="TRAF domain-like"/>
    <property type="match status" value="1"/>
</dbReference>
<protein>
    <recommendedName>
        <fullName evidence="6">BTB domain-containing protein</fullName>
    </recommendedName>
</protein>
<gene>
    <name evidence="4" type="ORF">CRE_21327</name>
</gene>
<keyword evidence="5" id="KW-1185">Reference proteome</keyword>
<evidence type="ECO:0000313" key="5">
    <source>
        <dbReference type="Proteomes" id="UP000008281"/>
    </source>
</evidence>
<evidence type="ECO:0000259" key="3">
    <source>
        <dbReference type="PROSITE" id="PS50144"/>
    </source>
</evidence>
<dbReference type="Pfam" id="PF00651">
    <property type="entry name" value="BTB"/>
    <property type="match status" value="1"/>
</dbReference>
<dbReference type="Proteomes" id="UP000008281">
    <property type="component" value="Unassembled WGS sequence"/>
</dbReference>
<feature type="region of interest" description="Disordered" evidence="1">
    <location>
        <begin position="1"/>
        <end position="40"/>
    </location>
</feature>
<dbReference type="EMBL" id="DS268480">
    <property type="protein sequence ID" value="EFP09908.1"/>
    <property type="molecule type" value="Genomic_DNA"/>
</dbReference>
<feature type="region of interest" description="Disordered" evidence="1">
    <location>
        <begin position="79"/>
        <end position="112"/>
    </location>
</feature>
<dbReference type="InterPro" id="IPR000210">
    <property type="entry name" value="BTB/POZ_dom"/>
</dbReference>
<dbReference type="SUPFAM" id="SSF54695">
    <property type="entry name" value="POZ domain"/>
    <property type="match status" value="1"/>
</dbReference>
<dbReference type="InterPro" id="IPR002083">
    <property type="entry name" value="MATH/TRAF_dom"/>
</dbReference>
<dbReference type="PROSITE" id="PS50144">
    <property type="entry name" value="MATH"/>
    <property type="match status" value="1"/>
</dbReference>
<dbReference type="Gene3D" id="3.30.710.10">
    <property type="entry name" value="Potassium Channel Kv1.1, Chain A"/>
    <property type="match status" value="1"/>
</dbReference>
<name>E3MUR7_CAERE</name>
<feature type="domain" description="BTB" evidence="2">
    <location>
        <begin position="283"/>
        <end position="342"/>
    </location>
</feature>
<dbReference type="InterPro" id="IPR008974">
    <property type="entry name" value="TRAF-like"/>
</dbReference>
<dbReference type="Pfam" id="PF00917">
    <property type="entry name" value="MATH"/>
    <property type="match status" value="1"/>
</dbReference>
<dbReference type="InterPro" id="IPR052664">
    <property type="entry name" value="BTB-MATH_domain_protein"/>
</dbReference>
<dbReference type="AlphaFoldDB" id="E3MUR7"/>
<dbReference type="OrthoDB" id="6359816at2759"/>
<dbReference type="InterPro" id="IPR011333">
    <property type="entry name" value="SKP1/BTB/POZ_sf"/>
</dbReference>
<evidence type="ECO:0008006" key="6">
    <source>
        <dbReference type="Google" id="ProtNLM"/>
    </source>
</evidence>
<dbReference type="PANTHER" id="PTHR22743:SF165">
    <property type="entry name" value="BTB AND MATH DOMAIN CONTAINING-RELATED"/>
    <property type="match status" value="1"/>
</dbReference>
<accession>E3MUR7</accession>